<dbReference type="Proteomes" id="UP000053342">
    <property type="component" value="Unassembled WGS sequence"/>
</dbReference>
<feature type="region of interest" description="Disordered" evidence="1">
    <location>
        <begin position="128"/>
        <end position="151"/>
    </location>
</feature>
<reference evidence="2 3" key="1">
    <citation type="submission" date="2015-01" db="EMBL/GenBank/DDBJ databases">
        <title>The Genome Sequence of Exophiala oligosperma CBS72588.</title>
        <authorList>
            <consortium name="The Broad Institute Genomics Platform"/>
            <person name="Cuomo C."/>
            <person name="de Hoog S."/>
            <person name="Gorbushina A."/>
            <person name="Stielow B."/>
            <person name="Teixiera M."/>
            <person name="Abouelleil A."/>
            <person name="Chapman S.B."/>
            <person name="Priest M."/>
            <person name="Young S.K."/>
            <person name="Wortman J."/>
            <person name="Nusbaum C."/>
            <person name="Birren B."/>
        </authorList>
    </citation>
    <scope>NUCLEOTIDE SEQUENCE [LARGE SCALE GENOMIC DNA]</scope>
    <source>
        <strain evidence="2 3">CBS 72588</strain>
    </source>
</reference>
<sequence length="151" mass="16934">MHGSRGSKPNPKNKRDSSRKKGGGTGYRRTKGSIEKTSAWQLAGAEEASEFPTPNGGQTILMIHRVPVSSYGIQTDEQSRRHPTTRFHQDSEEKDVMADDESSDCPSFFPTLHPKGVRIYPTAYTSCEMRTTPSTRGNERMKRPRGRHVMP</sequence>
<dbReference type="HOGENOM" id="CLU_1731482_0_0_1"/>
<feature type="region of interest" description="Disordered" evidence="1">
    <location>
        <begin position="71"/>
        <end position="112"/>
    </location>
</feature>
<evidence type="ECO:0000256" key="1">
    <source>
        <dbReference type="SAM" id="MobiDB-lite"/>
    </source>
</evidence>
<feature type="region of interest" description="Disordered" evidence="1">
    <location>
        <begin position="1"/>
        <end position="39"/>
    </location>
</feature>
<evidence type="ECO:0000313" key="2">
    <source>
        <dbReference type="EMBL" id="KIW44032.1"/>
    </source>
</evidence>
<dbReference type="EMBL" id="KN847335">
    <property type="protein sequence ID" value="KIW44032.1"/>
    <property type="molecule type" value="Genomic_DNA"/>
</dbReference>
<accession>A0A0D2C2Q6</accession>
<feature type="compositionally biased region" description="Basic and acidic residues" evidence="1">
    <location>
        <begin position="87"/>
        <end position="97"/>
    </location>
</feature>
<organism evidence="2 3">
    <name type="scientific">Exophiala oligosperma</name>
    <dbReference type="NCBI Taxonomy" id="215243"/>
    <lineage>
        <taxon>Eukaryota</taxon>
        <taxon>Fungi</taxon>
        <taxon>Dikarya</taxon>
        <taxon>Ascomycota</taxon>
        <taxon>Pezizomycotina</taxon>
        <taxon>Eurotiomycetes</taxon>
        <taxon>Chaetothyriomycetidae</taxon>
        <taxon>Chaetothyriales</taxon>
        <taxon>Herpotrichiellaceae</taxon>
        <taxon>Exophiala</taxon>
    </lineage>
</organism>
<gene>
    <name evidence="2" type="ORF">PV06_05074</name>
</gene>
<dbReference type="RefSeq" id="XP_016264248.1">
    <property type="nucleotide sequence ID" value="XM_016406042.1"/>
</dbReference>
<dbReference type="AlphaFoldDB" id="A0A0D2C2Q6"/>
<name>A0A0D2C2Q6_9EURO</name>
<evidence type="ECO:0000313" key="3">
    <source>
        <dbReference type="Proteomes" id="UP000053342"/>
    </source>
</evidence>
<feature type="compositionally biased region" description="Basic residues" evidence="1">
    <location>
        <begin position="142"/>
        <end position="151"/>
    </location>
</feature>
<proteinExistence type="predicted"/>
<keyword evidence="3" id="KW-1185">Reference proteome</keyword>
<dbReference type="VEuPathDB" id="FungiDB:PV06_05074"/>
<dbReference type="GeneID" id="27357148"/>
<protein>
    <submittedName>
        <fullName evidence="2">Uncharacterized protein</fullName>
    </submittedName>
</protein>